<evidence type="ECO:0008006" key="4">
    <source>
        <dbReference type="Google" id="ProtNLM"/>
    </source>
</evidence>
<comment type="caution">
    <text evidence="2">The sequence shown here is derived from an EMBL/GenBank/DDBJ whole genome shotgun (WGS) entry which is preliminary data.</text>
</comment>
<name>A0A315VQN0_GAMAF</name>
<feature type="compositionally biased region" description="Basic and acidic residues" evidence="1">
    <location>
        <begin position="263"/>
        <end position="285"/>
    </location>
</feature>
<feature type="compositionally biased region" description="Basic and acidic residues" evidence="1">
    <location>
        <begin position="178"/>
        <end position="194"/>
    </location>
</feature>
<feature type="region of interest" description="Disordered" evidence="1">
    <location>
        <begin position="60"/>
        <end position="104"/>
    </location>
</feature>
<feature type="region of interest" description="Disordered" evidence="1">
    <location>
        <begin position="263"/>
        <end position="321"/>
    </location>
</feature>
<feature type="region of interest" description="Disordered" evidence="1">
    <location>
        <begin position="138"/>
        <end position="233"/>
    </location>
</feature>
<feature type="region of interest" description="Disordered" evidence="1">
    <location>
        <begin position="1"/>
        <end position="43"/>
    </location>
</feature>
<dbReference type="Proteomes" id="UP000250572">
    <property type="component" value="Unassembled WGS sequence"/>
</dbReference>
<proteinExistence type="predicted"/>
<protein>
    <recommendedName>
        <fullName evidence="4">ALMS motif domain-containing protein</fullName>
    </recommendedName>
</protein>
<evidence type="ECO:0000313" key="3">
    <source>
        <dbReference type="Proteomes" id="UP000250572"/>
    </source>
</evidence>
<keyword evidence="3" id="KW-1185">Reference proteome</keyword>
<feature type="compositionally biased region" description="Acidic residues" evidence="1">
    <location>
        <begin position="64"/>
        <end position="75"/>
    </location>
</feature>
<gene>
    <name evidence="2" type="ORF">CCH79_00019650</name>
</gene>
<feature type="compositionally biased region" description="Basic and acidic residues" evidence="1">
    <location>
        <begin position="217"/>
        <end position="233"/>
    </location>
</feature>
<feature type="compositionally biased region" description="Basic and acidic residues" evidence="1">
    <location>
        <begin position="139"/>
        <end position="149"/>
    </location>
</feature>
<evidence type="ECO:0000256" key="1">
    <source>
        <dbReference type="SAM" id="MobiDB-lite"/>
    </source>
</evidence>
<evidence type="ECO:0000313" key="2">
    <source>
        <dbReference type="EMBL" id="PWA25554.1"/>
    </source>
</evidence>
<dbReference type="AlphaFoldDB" id="A0A315VQN0"/>
<dbReference type="EMBL" id="NHOQ01001250">
    <property type="protein sequence ID" value="PWA25554.1"/>
    <property type="molecule type" value="Genomic_DNA"/>
</dbReference>
<accession>A0A315VQN0</accession>
<sequence length="321" mass="36297">MQLCGPSPAFETTSSRVSVPVGERREDFSTSEISPESDGERGILEQSQITLVSLTDTTLQDAVATDDEGLQDSDGPDSITDGQETMETEPTEGAESRLAHQTPSGTADQLLAFLLEFLWSPGRNQQDVFQRRRRALMQRSDRRVQEIKAKRAAARNRPPSRVLVEGVDPGRAAVQTIPRKETAESQSTTEDRKRVERKLRPPPPARRSSPQIGPDVRISDPDQRKRNLSEMHQRTQRYRWAEAGRLRSEQSVLYEQLEEVKQQRAARSRQEDWARNRQRAKEFHRVGAVPPPGSCSRTAAHSDFPPQKTLQKLRAKQTPTF</sequence>
<organism evidence="2 3">
    <name type="scientific">Gambusia affinis</name>
    <name type="common">Western mosquitofish</name>
    <name type="synonym">Heterandria affinis</name>
    <dbReference type="NCBI Taxonomy" id="33528"/>
    <lineage>
        <taxon>Eukaryota</taxon>
        <taxon>Metazoa</taxon>
        <taxon>Chordata</taxon>
        <taxon>Craniata</taxon>
        <taxon>Vertebrata</taxon>
        <taxon>Euteleostomi</taxon>
        <taxon>Actinopterygii</taxon>
        <taxon>Neopterygii</taxon>
        <taxon>Teleostei</taxon>
        <taxon>Neoteleostei</taxon>
        <taxon>Acanthomorphata</taxon>
        <taxon>Ovalentaria</taxon>
        <taxon>Atherinomorphae</taxon>
        <taxon>Cyprinodontiformes</taxon>
        <taxon>Poeciliidae</taxon>
        <taxon>Poeciliinae</taxon>
        <taxon>Gambusia</taxon>
    </lineage>
</organism>
<reference evidence="2 3" key="1">
    <citation type="journal article" date="2018" name="G3 (Bethesda)">
        <title>A High-Quality Reference Genome for the Invasive Mosquitofish Gambusia affinis Using a Chicago Library.</title>
        <authorList>
            <person name="Hoffberg S.L."/>
            <person name="Troendle N.J."/>
            <person name="Glenn T.C."/>
            <person name="Mahmud O."/>
            <person name="Louha S."/>
            <person name="Chalopin D."/>
            <person name="Bennetzen J.L."/>
            <person name="Mauricio R."/>
        </authorList>
    </citation>
    <scope>NUCLEOTIDE SEQUENCE [LARGE SCALE GENOMIC DNA]</scope>
    <source>
        <strain evidence="2">NE01/NJP1002.9</strain>
        <tissue evidence="2">Muscle</tissue>
    </source>
</reference>